<comment type="caution">
    <text evidence="7">The sequence shown here is derived from an EMBL/GenBank/DDBJ whole genome shotgun (WGS) entry which is preliminary data.</text>
</comment>
<reference evidence="7 8" key="1">
    <citation type="journal article" date="2020" name="Biotechnol. Biofuels">
        <title>New insights from the biogas microbiome by comprehensive genome-resolved metagenomics of nearly 1600 species originating from multiple anaerobic digesters.</title>
        <authorList>
            <person name="Campanaro S."/>
            <person name="Treu L."/>
            <person name="Rodriguez-R L.M."/>
            <person name="Kovalovszki A."/>
            <person name="Ziels R.M."/>
            <person name="Maus I."/>
            <person name="Zhu X."/>
            <person name="Kougias P.G."/>
            <person name="Basile A."/>
            <person name="Luo G."/>
            <person name="Schluter A."/>
            <person name="Konstantinidis K.T."/>
            <person name="Angelidaki I."/>
        </authorList>
    </citation>
    <scope>NUCLEOTIDE SEQUENCE [LARGE SCALE GENOMIC DNA]</scope>
    <source>
        <strain evidence="7">AS27yjCOA_202</strain>
    </source>
</reference>
<dbReference type="Pfam" id="PF03652">
    <property type="entry name" value="RuvX"/>
    <property type="match status" value="1"/>
</dbReference>
<dbReference type="InterPro" id="IPR037027">
    <property type="entry name" value="YqgF/RNaseH-like_dom_sf"/>
</dbReference>
<dbReference type="EMBL" id="JAAZNV010000009">
    <property type="protein sequence ID" value="NMB91734.1"/>
    <property type="molecule type" value="Genomic_DNA"/>
</dbReference>
<dbReference type="PANTHER" id="PTHR33317">
    <property type="entry name" value="POLYNUCLEOTIDYL TRANSFERASE, RIBONUCLEASE H-LIKE SUPERFAMILY PROTEIN"/>
    <property type="match status" value="1"/>
</dbReference>
<gene>
    <name evidence="7" type="primary">ruvX</name>
    <name evidence="7" type="ORF">GYA37_02715</name>
</gene>
<sequence length="145" mass="16192">MNSKKIKYDSATILGVDYGRANIGLALGRNGLVTPLEVISAKNTNNALIRINRVVIENKVELIILGLPLTMEGKDTAESIEIRRFAKILKTNTKRPVETQNEYGSSARAFEEALDLGISEKHRKTNDHLAAAYILRMYYDDKGIE</sequence>
<keyword evidence="3 5" id="KW-0540">Nuclease</keyword>
<dbReference type="PANTHER" id="PTHR33317:SF4">
    <property type="entry name" value="POLYNUCLEOTIDYL TRANSFERASE, RIBONUCLEASE H-LIKE SUPERFAMILY PROTEIN"/>
    <property type="match status" value="1"/>
</dbReference>
<organism evidence="7 8">
    <name type="scientific">candidate division WWE3 bacterium</name>
    <dbReference type="NCBI Taxonomy" id="2053526"/>
    <lineage>
        <taxon>Bacteria</taxon>
        <taxon>Katanobacteria</taxon>
    </lineage>
</organism>
<feature type="domain" description="YqgF/RNase H-like" evidence="6">
    <location>
        <begin position="11"/>
        <end position="109"/>
    </location>
</feature>
<dbReference type="Proteomes" id="UP000590542">
    <property type="component" value="Unassembled WGS sequence"/>
</dbReference>
<dbReference type="EC" id="3.1.-.-" evidence="5"/>
<evidence type="ECO:0000256" key="3">
    <source>
        <dbReference type="ARBA" id="ARBA00022722"/>
    </source>
</evidence>
<comment type="function">
    <text evidence="5">Could be a nuclease involved in processing of the 5'-end of pre-16S rRNA.</text>
</comment>
<evidence type="ECO:0000313" key="7">
    <source>
        <dbReference type="EMBL" id="NMB91734.1"/>
    </source>
</evidence>
<dbReference type="HAMAP" id="MF_00651">
    <property type="entry name" value="Nuclease_YqgF"/>
    <property type="match status" value="1"/>
</dbReference>
<evidence type="ECO:0000259" key="6">
    <source>
        <dbReference type="SMART" id="SM00732"/>
    </source>
</evidence>
<dbReference type="SUPFAM" id="SSF53098">
    <property type="entry name" value="Ribonuclease H-like"/>
    <property type="match status" value="1"/>
</dbReference>
<dbReference type="InterPro" id="IPR006641">
    <property type="entry name" value="YqgF/RNaseH-like_dom"/>
</dbReference>
<dbReference type="CDD" id="cd16964">
    <property type="entry name" value="YqgF"/>
    <property type="match status" value="1"/>
</dbReference>
<dbReference type="GO" id="GO:0005737">
    <property type="term" value="C:cytoplasm"/>
    <property type="evidence" value="ECO:0007669"/>
    <property type="project" value="UniProtKB-SubCell"/>
</dbReference>
<keyword evidence="4 5" id="KW-0378">Hydrolase</keyword>
<dbReference type="NCBIfam" id="TIGR00250">
    <property type="entry name" value="RNAse_H_YqgF"/>
    <property type="match status" value="1"/>
</dbReference>
<keyword evidence="1 5" id="KW-0963">Cytoplasm</keyword>
<comment type="subcellular location">
    <subcellularLocation>
        <location evidence="5">Cytoplasm</location>
    </subcellularLocation>
</comment>
<proteinExistence type="inferred from homology"/>
<evidence type="ECO:0000256" key="5">
    <source>
        <dbReference type="HAMAP-Rule" id="MF_00651"/>
    </source>
</evidence>
<comment type="similarity">
    <text evidence="5">Belongs to the YqgF HJR family.</text>
</comment>
<evidence type="ECO:0000313" key="8">
    <source>
        <dbReference type="Proteomes" id="UP000590542"/>
    </source>
</evidence>
<dbReference type="InterPro" id="IPR005227">
    <property type="entry name" value="YqgF"/>
</dbReference>
<dbReference type="GO" id="GO:0016788">
    <property type="term" value="F:hydrolase activity, acting on ester bonds"/>
    <property type="evidence" value="ECO:0007669"/>
    <property type="project" value="UniProtKB-UniRule"/>
</dbReference>
<keyword evidence="2 5" id="KW-0690">Ribosome biogenesis</keyword>
<dbReference type="InterPro" id="IPR012337">
    <property type="entry name" value="RNaseH-like_sf"/>
</dbReference>
<evidence type="ECO:0000256" key="4">
    <source>
        <dbReference type="ARBA" id="ARBA00022801"/>
    </source>
</evidence>
<name>A0A7X9E7A1_UNCKA</name>
<dbReference type="GO" id="GO:0000967">
    <property type="term" value="P:rRNA 5'-end processing"/>
    <property type="evidence" value="ECO:0007669"/>
    <property type="project" value="UniProtKB-UniRule"/>
</dbReference>
<evidence type="ECO:0000256" key="2">
    <source>
        <dbReference type="ARBA" id="ARBA00022517"/>
    </source>
</evidence>
<accession>A0A7X9E7A1</accession>
<dbReference type="SMART" id="SM00732">
    <property type="entry name" value="YqgFc"/>
    <property type="match status" value="1"/>
</dbReference>
<dbReference type="AlphaFoldDB" id="A0A7X9E7A1"/>
<protein>
    <recommendedName>
        <fullName evidence="5">Putative pre-16S rRNA nuclease</fullName>
        <ecNumber evidence="5">3.1.-.-</ecNumber>
    </recommendedName>
</protein>
<evidence type="ECO:0000256" key="1">
    <source>
        <dbReference type="ARBA" id="ARBA00022490"/>
    </source>
</evidence>
<dbReference type="Gene3D" id="3.30.420.140">
    <property type="entry name" value="YqgF/RNase H-like domain"/>
    <property type="match status" value="1"/>
</dbReference>
<dbReference type="GO" id="GO:0004518">
    <property type="term" value="F:nuclease activity"/>
    <property type="evidence" value="ECO:0007669"/>
    <property type="project" value="UniProtKB-KW"/>
</dbReference>